<dbReference type="GO" id="GO:0007411">
    <property type="term" value="P:axon guidance"/>
    <property type="evidence" value="ECO:0007669"/>
    <property type="project" value="TreeGrafter"/>
</dbReference>
<feature type="domain" description="Ig-like" evidence="4">
    <location>
        <begin position="146"/>
        <end position="259"/>
    </location>
</feature>
<comment type="caution">
    <text evidence="5">The sequence shown here is derived from an EMBL/GenBank/DDBJ whole genome shotgun (WGS) entry which is preliminary data.</text>
</comment>
<dbReference type="InterPro" id="IPR036179">
    <property type="entry name" value="Ig-like_dom_sf"/>
</dbReference>
<dbReference type="Gene3D" id="2.60.40.10">
    <property type="entry name" value="Immunoglobulins"/>
    <property type="match status" value="4"/>
</dbReference>
<dbReference type="InterPro" id="IPR007110">
    <property type="entry name" value="Ig-like_dom"/>
</dbReference>
<dbReference type="PANTHER" id="PTHR10075:SF14">
    <property type="entry name" value="CELL ADHESION MOLECULE DSCAM2-RELATED"/>
    <property type="match status" value="1"/>
</dbReference>
<dbReference type="FunFam" id="2.60.40.10:FF:000032">
    <property type="entry name" value="palladin isoform X1"/>
    <property type="match status" value="1"/>
</dbReference>
<evidence type="ECO:0000256" key="2">
    <source>
        <dbReference type="ARBA" id="ARBA00023319"/>
    </source>
</evidence>
<dbReference type="CDD" id="cd00096">
    <property type="entry name" value="Ig"/>
    <property type="match status" value="3"/>
</dbReference>
<evidence type="ECO:0000256" key="3">
    <source>
        <dbReference type="SAM" id="MobiDB-lite"/>
    </source>
</evidence>
<dbReference type="GO" id="GO:0030424">
    <property type="term" value="C:axon"/>
    <property type="evidence" value="ECO:0007669"/>
    <property type="project" value="TreeGrafter"/>
</dbReference>
<reference evidence="5 6" key="1">
    <citation type="journal article" date="2017" name="PLoS Biol.">
        <title>The sea cucumber genome provides insights into morphological evolution and visceral regeneration.</title>
        <authorList>
            <person name="Zhang X."/>
            <person name="Sun L."/>
            <person name="Yuan J."/>
            <person name="Sun Y."/>
            <person name="Gao Y."/>
            <person name="Zhang L."/>
            <person name="Li S."/>
            <person name="Dai H."/>
            <person name="Hamel J.F."/>
            <person name="Liu C."/>
            <person name="Yu Y."/>
            <person name="Liu S."/>
            <person name="Lin W."/>
            <person name="Guo K."/>
            <person name="Jin S."/>
            <person name="Xu P."/>
            <person name="Storey K.B."/>
            <person name="Huan P."/>
            <person name="Zhang T."/>
            <person name="Zhou Y."/>
            <person name="Zhang J."/>
            <person name="Lin C."/>
            <person name="Li X."/>
            <person name="Xing L."/>
            <person name="Huo D."/>
            <person name="Sun M."/>
            <person name="Wang L."/>
            <person name="Mercier A."/>
            <person name="Li F."/>
            <person name="Yang H."/>
            <person name="Xiang J."/>
        </authorList>
    </citation>
    <scope>NUCLEOTIDE SEQUENCE [LARGE SCALE GENOMIC DNA]</scope>
    <source>
        <strain evidence="5">Shaxun</strain>
        <tissue evidence="5">Muscle</tissue>
    </source>
</reference>
<feature type="domain" description="Ig-like" evidence="4">
    <location>
        <begin position="90"/>
        <end position="129"/>
    </location>
</feature>
<dbReference type="InterPro" id="IPR003599">
    <property type="entry name" value="Ig_sub"/>
</dbReference>
<dbReference type="AlphaFoldDB" id="A0A2G8LN43"/>
<dbReference type="Pfam" id="PF13927">
    <property type="entry name" value="Ig_3"/>
    <property type="match status" value="2"/>
</dbReference>
<dbReference type="InterPro" id="IPR003598">
    <property type="entry name" value="Ig_sub2"/>
</dbReference>
<dbReference type="STRING" id="307972.A0A2G8LN43"/>
<gene>
    <name evidence="5" type="ORF">BSL78_01473</name>
</gene>
<feature type="region of interest" description="Disordered" evidence="3">
    <location>
        <begin position="142"/>
        <end position="173"/>
    </location>
</feature>
<dbReference type="GO" id="GO:0007156">
    <property type="term" value="P:homophilic cell adhesion via plasma membrane adhesion molecules"/>
    <property type="evidence" value="ECO:0007669"/>
    <property type="project" value="TreeGrafter"/>
</dbReference>
<dbReference type="PROSITE" id="PS50835">
    <property type="entry name" value="IG_LIKE"/>
    <property type="match status" value="4"/>
</dbReference>
<keyword evidence="2" id="KW-0393">Immunoglobulin domain</keyword>
<dbReference type="PANTHER" id="PTHR10075">
    <property type="entry name" value="BASIGIN RELATED"/>
    <property type="match status" value="1"/>
</dbReference>
<name>A0A2G8LN43_STIJA</name>
<sequence length="355" mass="38559">MATLRCFVDSMLPFTVEWRKGEEVIGMTDQFSESSLVEYDVGNAHSQVEGNYSCIAHSRDMEKPLMGRADTFLDVTGVTALDNCFPVTEPPPRILPPSNVTTVPGRDAILTCDISSTVPYNVTWDRPGSSHSLRLNTRVHLLRSGPSSSGTSVRRIPGDSVASPETREGTALTTFPSSFKPNVTFMAWDNTILTCTATGIPTPRMTWTKDGLPLPDDSRVVDFGDGRLFLRSMTPSLAGIYTCHAINDAGASEIPIYVSYSVPPTILEEVKQSYTVIETESVQLNCPAEGFPRPQIQWLFNGEPILNPGLDHFVDDQGSLSIPFAASENGGTYTCKVVNPAGQVSLDIALHVLGE</sequence>
<feature type="domain" description="Ig-like" evidence="4">
    <location>
        <begin position="264"/>
        <end position="347"/>
    </location>
</feature>
<feature type="domain" description="Ig-like" evidence="4">
    <location>
        <begin position="1"/>
        <end position="66"/>
    </location>
</feature>
<organism evidence="5 6">
    <name type="scientific">Stichopus japonicus</name>
    <name type="common">Sea cucumber</name>
    <dbReference type="NCBI Taxonomy" id="307972"/>
    <lineage>
        <taxon>Eukaryota</taxon>
        <taxon>Metazoa</taxon>
        <taxon>Echinodermata</taxon>
        <taxon>Eleutherozoa</taxon>
        <taxon>Echinozoa</taxon>
        <taxon>Holothuroidea</taxon>
        <taxon>Aspidochirotacea</taxon>
        <taxon>Aspidochirotida</taxon>
        <taxon>Stichopodidae</taxon>
        <taxon>Apostichopus</taxon>
    </lineage>
</organism>
<protein>
    <submittedName>
        <fullName evidence="5">Putative hemicentin-1</fullName>
    </submittedName>
</protein>
<evidence type="ECO:0000256" key="1">
    <source>
        <dbReference type="ARBA" id="ARBA00023157"/>
    </source>
</evidence>
<keyword evidence="6" id="KW-1185">Reference proteome</keyword>
<dbReference type="SUPFAM" id="SSF48726">
    <property type="entry name" value="Immunoglobulin"/>
    <property type="match status" value="4"/>
</dbReference>
<dbReference type="EMBL" id="MRZV01000028">
    <property type="protein sequence ID" value="PIK61655.1"/>
    <property type="molecule type" value="Genomic_DNA"/>
</dbReference>
<dbReference type="Proteomes" id="UP000230750">
    <property type="component" value="Unassembled WGS sequence"/>
</dbReference>
<proteinExistence type="predicted"/>
<dbReference type="OrthoDB" id="5985519at2759"/>
<accession>A0A2G8LN43</accession>
<dbReference type="GO" id="GO:0005886">
    <property type="term" value="C:plasma membrane"/>
    <property type="evidence" value="ECO:0007669"/>
    <property type="project" value="TreeGrafter"/>
</dbReference>
<dbReference type="SMART" id="SM00409">
    <property type="entry name" value="IG"/>
    <property type="match status" value="2"/>
</dbReference>
<keyword evidence="1" id="KW-1015">Disulfide bond</keyword>
<dbReference type="InterPro" id="IPR013783">
    <property type="entry name" value="Ig-like_fold"/>
</dbReference>
<evidence type="ECO:0000259" key="4">
    <source>
        <dbReference type="PROSITE" id="PS50835"/>
    </source>
</evidence>
<dbReference type="GO" id="GO:0070593">
    <property type="term" value="P:dendrite self-avoidance"/>
    <property type="evidence" value="ECO:0007669"/>
    <property type="project" value="TreeGrafter"/>
</dbReference>
<dbReference type="GO" id="GO:0098632">
    <property type="term" value="F:cell-cell adhesion mediator activity"/>
    <property type="evidence" value="ECO:0007669"/>
    <property type="project" value="TreeGrafter"/>
</dbReference>
<evidence type="ECO:0000313" key="5">
    <source>
        <dbReference type="EMBL" id="PIK61655.1"/>
    </source>
</evidence>
<dbReference type="SMART" id="SM00408">
    <property type="entry name" value="IGc2"/>
    <property type="match status" value="2"/>
</dbReference>
<evidence type="ECO:0000313" key="6">
    <source>
        <dbReference type="Proteomes" id="UP000230750"/>
    </source>
</evidence>